<feature type="compositionally biased region" description="Basic residues" evidence="1">
    <location>
        <begin position="225"/>
        <end position="245"/>
    </location>
</feature>
<feature type="region of interest" description="Disordered" evidence="1">
    <location>
        <begin position="91"/>
        <end position="115"/>
    </location>
</feature>
<feature type="compositionally biased region" description="Basic residues" evidence="1">
    <location>
        <begin position="189"/>
        <end position="206"/>
    </location>
</feature>
<evidence type="ECO:0000313" key="2">
    <source>
        <dbReference type="EMBL" id="KAG7322099.1"/>
    </source>
</evidence>
<evidence type="ECO:0000313" key="3">
    <source>
        <dbReference type="Proteomes" id="UP000824219"/>
    </source>
</evidence>
<dbReference type="Pfam" id="PF15692">
    <property type="entry name" value="NKAP"/>
    <property type="match status" value="1"/>
</dbReference>
<feature type="compositionally biased region" description="Basic and acidic residues" evidence="1">
    <location>
        <begin position="162"/>
        <end position="173"/>
    </location>
</feature>
<dbReference type="PANTHER" id="PTHR46940:SF1">
    <property type="entry name" value="NKAP DOMAIN CONTAINING 1"/>
    <property type="match status" value="1"/>
</dbReference>
<sequence>MTDTKLHDGYETGKSFWCPGASSAFTGSIATLTRPKITSVVCFNLSQVTMAKVPVGKVLLRNVIRHTDAHNKIQEESEMWKLRDMELQTRESKQSWNTRSSMHCDRHLKESEGSARGRLGERACLSERDEREARYWTRKLYEFEASDPDRWGHSGFKELYPEEFQQSDRETDAKHRRNGKDKLSTEKQKKTKKSSKRKKKKKKKKQRTEGSDSESDSSATDGAKRKPKRKSGKSKHRRKKAHKHKTTEQDSSTVDSESDRGRERTHGKRRQTVTDTQTEPERKKRKNWKAANEEKSEDSSDE</sequence>
<dbReference type="EMBL" id="JAHKSW010000017">
    <property type="protein sequence ID" value="KAG7322099.1"/>
    <property type="molecule type" value="Genomic_DNA"/>
</dbReference>
<dbReference type="AlphaFoldDB" id="A0A9D3SK45"/>
<dbReference type="PANTHER" id="PTHR46940">
    <property type="entry name" value="NKAP DOMAIN-CONTAINING 1"/>
    <property type="match status" value="1"/>
</dbReference>
<keyword evidence="3" id="KW-1185">Reference proteome</keyword>
<feature type="region of interest" description="Disordered" evidence="1">
    <location>
        <begin position="162"/>
        <end position="302"/>
    </location>
</feature>
<dbReference type="Proteomes" id="UP000824219">
    <property type="component" value="Linkage Group LG17"/>
</dbReference>
<comment type="caution">
    <text evidence="2">The sequence shown here is derived from an EMBL/GenBank/DDBJ whole genome shotgun (WGS) entry which is preliminary data.</text>
</comment>
<organism evidence="2 3">
    <name type="scientific">Hemibagrus wyckioides</name>
    <dbReference type="NCBI Taxonomy" id="337641"/>
    <lineage>
        <taxon>Eukaryota</taxon>
        <taxon>Metazoa</taxon>
        <taxon>Chordata</taxon>
        <taxon>Craniata</taxon>
        <taxon>Vertebrata</taxon>
        <taxon>Euteleostomi</taxon>
        <taxon>Actinopterygii</taxon>
        <taxon>Neopterygii</taxon>
        <taxon>Teleostei</taxon>
        <taxon>Ostariophysi</taxon>
        <taxon>Siluriformes</taxon>
        <taxon>Bagridae</taxon>
        <taxon>Hemibagrus</taxon>
    </lineage>
</organism>
<accession>A0A9D3SK45</accession>
<gene>
    <name evidence="2" type="ORF">KOW79_014957</name>
</gene>
<protein>
    <recommendedName>
        <fullName evidence="4">NKAP domain containing 1</fullName>
    </recommendedName>
</protein>
<dbReference type="InterPro" id="IPR043407">
    <property type="entry name" value="Nkap_D1"/>
</dbReference>
<evidence type="ECO:0000256" key="1">
    <source>
        <dbReference type="SAM" id="MobiDB-lite"/>
    </source>
</evidence>
<feature type="compositionally biased region" description="Basic and acidic residues" evidence="1">
    <location>
        <begin position="291"/>
        <end position="302"/>
    </location>
</feature>
<name>A0A9D3SK45_9TELE</name>
<proteinExistence type="predicted"/>
<evidence type="ECO:0008006" key="4">
    <source>
        <dbReference type="Google" id="ProtNLM"/>
    </source>
</evidence>
<reference evidence="2 3" key="1">
    <citation type="submission" date="2021-06" db="EMBL/GenBank/DDBJ databases">
        <title>Chromosome-level genome assembly of the red-tail catfish (Hemibagrus wyckioides).</title>
        <authorList>
            <person name="Shao F."/>
        </authorList>
    </citation>
    <scope>NUCLEOTIDE SEQUENCE [LARGE SCALE GENOMIC DNA]</scope>
    <source>
        <strain evidence="2">EC202008001</strain>
        <tissue evidence="2">Blood</tissue>
    </source>
</reference>
<feature type="compositionally biased region" description="Basic and acidic residues" evidence="1">
    <location>
        <begin position="102"/>
        <end position="115"/>
    </location>
</feature>
<dbReference type="OrthoDB" id="10055694at2759"/>